<organism evidence="2 3">
    <name type="scientific">Sesamum angolense</name>
    <dbReference type="NCBI Taxonomy" id="2727404"/>
    <lineage>
        <taxon>Eukaryota</taxon>
        <taxon>Viridiplantae</taxon>
        <taxon>Streptophyta</taxon>
        <taxon>Embryophyta</taxon>
        <taxon>Tracheophyta</taxon>
        <taxon>Spermatophyta</taxon>
        <taxon>Magnoliopsida</taxon>
        <taxon>eudicotyledons</taxon>
        <taxon>Gunneridae</taxon>
        <taxon>Pentapetalae</taxon>
        <taxon>asterids</taxon>
        <taxon>lamiids</taxon>
        <taxon>Lamiales</taxon>
        <taxon>Pedaliaceae</taxon>
        <taxon>Sesamum</taxon>
    </lineage>
</organism>
<reference evidence="2" key="2">
    <citation type="journal article" date="2024" name="Plant">
        <title>Genomic evolution and insights into agronomic trait innovations of Sesamum species.</title>
        <authorList>
            <person name="Miao H."/>
            <person name="Wang L."/>
            <person name="Qu L."/>
            <person name="Liu H."/>
            <person name="Sun Y."/>
            <person name="Le M."/>
            <person name="Wang Q."/>
            <person name="Wei S."/>
            <person name="Zheng Y."/>
            <person name="Lin W."/>
            <person name="Duan Y."/>
            <person name="Cao H."/>
            <person name="Xiong S."/>
            <person name="Wang X."/>
            <person name="Wei L."/>
            <person name="Li C."/>
            <person name="Ma Q."/>
            <person name="Ju M."/>
            <person name="Zhao R."/>
            <person name="Li G."/>
            <person name="Mu C."/>
            <person name="Tian Q."/>
            <person name="Mei H."/>
            <person name="Zhang T."/>
            <person name="Gao T."/>
            <person name="Zhang H."/>
        </authorList>
    </citation>
    <scope>NUCLEOTIDE SEQUENCE</scope>
    <source>
        <strain evidence="2">K16</strain>
    </source>
</reference>
<dbReference type="EMBL" id="JACGWL010000002">
    <property type="protein sequence ID" value="KAK4408627.1"/>
    <property type="molecule type" value="Genomic_DNA"/>
</dbReference>
<comment type="caution">
    <text evidence="2">The sequence shown here is derived from an EMBL/GenBank/DDBJ whole genome shotgun (WGS) entry which is preliminary data.</text>
</comment>
<gene>
    <name evidence="2" type="ORF">Sango_0443700</name>
</gene>
<dbReference type="PANTHER" id="PTHR33401">
    <property type="entry name" value="LIGHT-HARVESTING COMPLEX-LIKE PROTEIN OHP2, CHLOROPLASTIC"/>
    <property type="match status" value="1"/>
</dbReference>
<reference evidence="2" key="1">
    <citation type="submission" date="2020-06" db="EMBL/GenBank/DDBJ databases">
        <authorList>
            <person name="Li T."/>
            <person name="Hu X."/>
            <person name="Zhang T."/>
            <person name="Song X."/>
            <person name="Zhang H."/>
            <person name="Dai N."/>
            <person name="Sheng W."/>
            <person name="Hou X."/>
            <person name="Wei L."/>
        </authorList>
    </citation>
    <scope>NUCLEOTIDE SEQUENCE</scope>
    <source>
        <strain evidence="2">K16</strain>
        <tissue evidence="2">Leaf</tissue>
    </source>
</reference>
<proteinExistence type="predicted"/>
<feature type="region of interest" description="Disordered" evidence="1">
    <location>
        <begin position="142"/>
        <end position="182"/>
    </location>
</feature>
<sequence>MRVLFCKIQCPFMCFCKPSAVHLYASGPLKLENTPHVFPSTASDDVSDVSSSSSSSSGLKEEDVDGKHEAEVVLRSCLRKLPSRPDRDVEKKRVRWRDSFGKQLVEIKEFESRYYFSGNPNRSLKLIRPTFAGVAQSCRGQTNSTDYSHVASDDEHKSDVTSIELSERGASLAAGSHGNGEN</sequence>
<evidence type="ECO:0000313" key="2">
    <source>
        <dbReference type="EMBL" id="KAK4408627.1"/>
    </source>
</evidence>
<dbReference type="AlphaFoldDB" id="A0AAE1XBS7"/>
<evidence type="ECO:0000313" key="3">
    <source>
        <dbReference type="Proteomes" id="UP001289374"/>
    </source>
</evidence>
<dbReference type="Proteomes" id="UP001289374">
    <property type="component" value="Unassembled WGS sequence"/>
</dbReference>
<keyword evidence="3" id="KW-1185">Reference proteome</keyword>
<feature type="region of interest" description="Disordered" evidence="1">
    <location>
        <begin position="41"/>
        <end position="67"/>
    </location>
</feature>
<protein>
    <submittedName>
        <fullName evidence="2">Uncharacterized protein</fullName>
    </submittedName>
</protein>
<feature type="compositionally biased region" description="Low complexity" evidence="1">
    <location>
        <begin position="48"/>
        <end position="57"/>
    </location>
</feature>
<evidence type="ECO:0000256" key="1">
    <source>
        <dbReference type="SAM" id="MobiDB-lite"/>
    </source>
</evidence>
<name>A0AAE1XBS7_9LAMI</name>
<accession>A0AAE1XBS7</accession>
<dbReference type="PANTHER" id="PTHR33401:SF19">
    <property type="entry name" value="(RAPE) HYPOTHETICAL PROTEIN"/>
    <property type="match status" value="1"/>
</dbReference>